<dbReference type="GO" id="GO:0030154">
    <property type="term" value="P:cell differentiation"/>
    <property type="evidence" value="ECO:0007669"/>
    <property type="project" value="UniProtKB-KW"/>
</dbReference>
<sequence>MGCRPTPLCTPISATLWLADGPGKNDGALAPGTEVFINFYSHSLYPCPVLGIFEILLGQVSPLSICNRFHPFRKTQLCRSTFTLPNLNYFTKLHLTDSLHPQVTHVSSSHSGCSITSDSGSSSLSDIYQATESEAGDMDLSGLPETAVDSEDDDDEEDIERASDPLMSRDIVRDCLEKDPIDRTDDDIEQLLEFMHQLPAFANMTMSVRRELCAVMVFAVVERAGTIVLNDGEELDSWSVILNGSVEVTYPDGKAEILCMGNSFGVSPTMDKEYMKGVMRTKVDDCQFVCIAQQDYCRILNQVEKNMQKVEEEGEIVMVKEHRELDRTGTRKGHIVIKGTSERLTMHLVEEHSVVDPTFIEDFLLTYRTFLSSPMEVGKKLLEWFNDPSLRDKVTRVVLLWVNNHFNDFEGDSAMTRFLEEFENNLEREKMGGHLRLLNIACAAKAKRRLMTLTKPSREAPLPFILLGGSEKGFGIFVDSVDSGSKATEAGLKRGDQILEVNGQNFENIQLSKAMEILRNNTHLSITVKTNLFVFKELLTRLSEEKRNDLAVDVEQVIGLEKVNKKSKANTVGGRNKLKKILDKTRISILPQKPYNDIGIGQSQDDSIVGLRQTKHIPAALPVSGTLSSSNPDLLQSHHRILDFSTTPDLPDQVLRVFKADQQSRYIMISKDTTAKEVVIQAIREFAVTATPDQYSLCEVSVTPEGVIKQRRLPDQLSKLADRIQLSGRYYLKNNMETETLCSDEDAQELLRESQISLLQLSTVEVATQLSMRNFELFRNIEPTEYIDDLFKLKSKTSCANLKKFEEVINQETFWVASEILRETNQLKRMKIIKHFIKIALHCRECKNFNSMFAIISGLNLAPVARLRTTWEKLPNKYEKLFQDLQDLFDPSRNMAKYRNVLSGQNLQPPVIPLFPVIKKDLTFLHEGNDSKVDGLVNFEKLRMIAKEIRHVGRMASVNMDPALMFRTRSLSQGSANATVLDVAQTGGHKKRVRRSSFLNAKKLYEDAQMARKVKQYLSNLELEMDEESLQTLSLQCEPATNTLPKNPGDKKPAKSETSPVAPRAGSQQKMQPQPQSQPQAPPHKVSQGLQVPAVSLYPSRKKVPVKDLPPFGINSPQALKKILSLSEEGSLERHKKTAEDTISNASSQLSSPPTSPQSSPRKGGSGNQLRSFGSGQLDLTSSSSSLGSYTLAPSGTVDNFSDSGHSEISSRSSIVSNSSFDSMPVPLHDERRQRHSVSIVETNLGVGRMERRTMTEPDQYSLGPYAPMSEGRGLYAAATIISSPSTEELSQDQGDRASLDAADSGRGSWTSCSSGSHDSIQTMQHQRSWETLPLGHTHFDCSGAPAALWPSSSHMDQVTFSDHSTKYNRQNQSRESLEQAQSRASWASSTGYWGEDSEGDTGTIKRRGGKDVTIEAESSSIASVTTEETKPVPMPAHRAVTPSAAKGLVARKEGRYREPPPTPPGYVGIPIADFAEGPPLPARKPPDYSVALQRSRMVARPEPAPGPAPLGRASATKPQWHKPGDADPRLATYPPQPQPADEDEEEQVSAV</sequence>
<dbReference type="InterPro" id="IPR000595">
    <property type="entry name" value="cNMP-bd_dom"/>
</dbReference>
<feature type="compositionally biased region" description="Acidic residues" evidence="25">
    <location>
        <begin position="148"/>
        <end position="159"/>
    </location>
</feature>
<dbReference type="GO" id="GO:0007264">
    <property type="term" value="P:small GTPase-mediated signal transduction"/>
    <property type="evidence" value="ECO:0007669"/>
    <property type="project" value="InterPro"/>
</dbReference>
<keyword evidence="14" id="KW-0221">Differentiation</keyword>
<evidence type="ECO:0000256" key="5">
    <source>
        <dbReference type="ARBA" id="ARBA00010829"/>
    </source>
</evidence>
<evidence type="ECO:0000256" key="24">
    <source>
        <dbReference type="PROSITE-ProRule" id="PRU00168"/>
    </source>
</evidence>
<evidence type="ECO:0000259" key="29">
    <source>
        <dbReference type="PROSITE" id="PS50200"/>
    </source>
</evidence>
<dbReference type="GO" id="GO:0048471">
    <property type="term" value="C:perinuclear region of cytoplasm"/>
    <property type="evidence" value="ECO:0007669"/>
    <property type="project" value="UniProtKB-SubCell"/>
</dbReference>
<dbReference type="FunFam" id="1.10.840.10:FF:000001">
    <property type="entry name" value="Rap guanine nucleotide exchange factor (GEF) 6"/>
    <property type="match status" value="1"/>
</dbReference>
<evidence type="ECO:0000256" key="9">
    <source>
        <dbReference type="ARBA" id="ARBA00022475"/>
    </source>
</evidence>
<dbReference type="InterPro" id="IPR023578">
    <property type="entry name" value="Ras_GEF_dom_sf"/>
</dbReference>
<dbReference type="SMART" id="SM00314">
    <property type="entry name" value="RA"/>
    <property type="match status" value="1"/>
</dbReference>
<feature type="compositionally biased region" description="Polar residues" evidence="25">
    <location>
        <begin position="1192"/>
        <end position="1201"/>
    </location>
</feature>
<dbReference type="SMART" id="SM00228">
    <property type="entry name" value="PDZ"/>
    <property type="match status" value="1"/>
</dbReference>
<dbReference type="SMART" id="SM00229">
    <property type="entry name" value="RasGEFN"/>
    <property type="match status" value="1"/>
</dbReference>
<feature type="domain" description="Ras-GEF" evidence="26">
    <location>
        <begin position="762"/>
        <end position="989"/>
    </location>
</feature>
<keyword evidence="9" id="KW-1003">Cell membrane</keyword>
<keyword evidence="16" id="KW-0524">Neurogenesis</keyword>
<keyword evidence="10" id="KW-0963">Cytoplasm</keyword>
<evidence type="ECO:0000256" key="22">
    <source>
        <dbReference type="ARBA" id="ARBA00031980"/>
    </source>
</evidence>
<gene>
    <name evidence="31" type="primary">LOC109689106</name>
</gene>
<keyword evidence="8" id="KW-0217">Developmental protein</keyword>
<dbReference type="InterPro" id="IPR036034">
    <property type="entry name" value="PDZ_sf"/>
</dbReference>
<dbReference type="SUPFAM" id="SSF48366">
    <property type="entry name" value="Ras GEF"/>
    <property type="match status" value="1"/>
</dbReference>
<dbReference type="SUPFAM" id="SSF50156">
    <property type="entry name" value="PDZ domain-like"/>
    <property type="match status" value="1"/>
</dbReference>
<dbReference type="PROSITE" id="PS50042">
    <property type="entry name" value="CNMP_BINDING_3"/>
    <property type="match status" value="1"/>
</dbReference>
<dbReference type="CDD" id="cd00038">
    <property type="entry name" value="CAP_ED"/>
    <property type="match status" value="1"/>
</dbReference>
<dbReference type="FunFam" id="2.60.120.10:FF:000008">
    <property type="entry name" value="Rap guanine nucleotide exchange factor (GEF) 2"/>
    <property type="match status" value="1"/>
</dbReference>
<dbReference type="GO" id="GO:0010975">
    <property type="term" value="P:regulation of neuron projection development"/>
    <property type="evidence" value="ECO:0007669"/>
    <property type="project" value="UniProtKB-ARBA"/>
</dbReference>
<evidence type="ECO:0000256" key="25">
    <source>
        <dbReference type="SAM" id="MobiDB-lite"/>
    </source>
</evidence>
<evidence type="ECO:0000256" key="19">
    <source>
        <dbReference type="ARBA" id="ARBA00029925"/>
    </source>
</evidence>
<evidence type="ECO:0000256" key="17">
    <source>
        <dbReference type="ARBA" id="ARBA00022949"/>
    </source>
</evidence>
<evidence type="ECO:0000259" key="28">
    <source>
        <dbReference type="PROSITE" id="PS50106"/>
    </source>
</evidence>
<feature type="compositionally biased region" description="Low complexity" evidence="25">
    <location>
        <begin position="1068"/>
        <end position="1079"/>
    </location>
</feature>
<evidence type="ECO:0000256" key="20">
    <source>
        <dbReference type="ARBA" id="ARBA00030673"/>
    </source>
</evidence>
<dbReference type="InterPro" id="IPR001895">
    <property type="entry name" value="RASGEF_cat_dom"/>
</dbReference>
<dbReference type="Gene3D" id="1.20.870.10">
    <property type="entry name" value="Son of sevenless (SoS) protein Chain: S domain 1"/>
    <property type="match status" value="1"/>
</dbReference>
<feature type="region of interest" description="Disordered" evidence="25">
    <location>
        <begin position="1366"/>
        <end position="1552"/>
    </location>
</feature>
<evidence type="ECO:0000256" key="12">
    <source>
        <dbReference type="ARBA" id="ARBA00022658"/>
    </source>
</evidence>
<keyword evidence="13" id="KW-0967">Endosome</keyword>
<evidence type="ECO:0000256" key="2">
    <source>
        <dbReference type="ARBA" id="ARBA00004282"/>
    </source>
</evidence>
<comment type="subcellular location">
    <subcellularLocation>
        <location evidence="2">Cell junction</location>
    </subcellularLocation>
    <subcellularLocation>
        <location evidence="1">Cell membrane</location>
    </subcellularLocation>
    <subcellularLocation>
        <location evidence="3">Cytoplasm</location>
        <location evidence="3">Perinuclear region</location>
    </subcellularLocation>
    <subcellularLocation>
        <location evidence="4">Late endosome</location>
    </subcellularLocation>
</comment>
<dbReference type="PANTHER" id="PTHR45161">
    <property type="entry name" value="CYTOSKELETON-ASSOCIATED PROTEIN 4"/>
    <property type="match status" value="1"/>
</dbReference>
<evidence type="ECO:0000256" key="14">
    <source>
        <dbReference type="ARBA" id="ARBA00022782"/>
    </source>
</evidence>
<reference evidence="31" key="1">
    <citation type="submission" date="2023-09" db="UniProtKB">
        <authorList>
            <consortium name="Ensembl"/>
        </authorList>
    </citation>
    <scope>IDENTIFICATION</scope>
</reference>
<feature type="domain" description="PDZ" evidence="28">
    <location>
        <begin position="450"/>
        <end position="520"/>
    </location>
</feature>
<keyword evidence="7" id="KW-0343">GTPase activation</keyword>
<feature type="region of interest" description="Disordered" evidence="25">
    <location>
        <begin position="1286"/>
        <end position="1326"/>
    </location>
</feature>
<dbReference type="Pfam" id="PF00595">
    <property type="entry name" value="PDZ"/>
    <property type="match status" value="1"/>
</dbReference>
<feature type="compositionally biased region" description="Acidic residues" evidence="25">
    <location>
        <begin position="1541"/>
        <end position="1552"/>
    </location>
</feature>
<evidence type="ECO:0000313" key="31">
    <source>
        <dbReference type="Ensembl" id="ENSCCNP00000019041.1"/>
    </source>
</evidence>
<dbReference type="Gene3D" id="2.30.42.10">
    <property type="match status" value="1"/>
</dbReference>
<dbReference type="GO" id="GO:0005096">
    <property type="term" value="F:GTPase activator activity"/>
    <property type="evidence" value="ECO:0007669"/>
    <property type="project" value="UniProtKB-KW"/>
</dbReference>
<evidence type="ECO:0000259" key="26">
    <source>
        <dbReference type="PROSITE" id="PS50009"/>
    </source>
</evidence>
<evidence type="ECO:0000256" key="18">
    <source>
        <dbReference type="ARBA" id="ARBA00023136"/>
    </source>
</evidence>
<dbReference type="PROSITE" id="PS50009">
    <property type="entry name" value="RASGEF_CAT"/>
    <property type="match status" value="1"/>
</dbReference>
<dbReference type="PROSITE" id="PS50212">
    <property type="entry name" value="RASGEF_NTER"/>
    <property type="match status" value="1"/>
</dbReference>
<evidence type="ECO:0000259" key="27">
    <source>
        <dbReference type="PROSITE" id="PS50042"/>
    </source>
</evidence>
<keyword evidence="11" id="KW-0597">Phosphoprotein</keyword>
<keyword evidence="12 24" id="KW-0344">Guanine-nucleotide releasing factor</keyword>
<evidence type="ECO:0000256" key="16">
    <source>
        <dbReference type="ARBA" id="ARBA00022902"/>
    </source>
</evidence>
<dbReference type="SUPFAM" id="SSF54236">
    <property type="entry name" value="Ubiquitin-like"/>
    <property type="match status" value="1"/>
</dbReference>
<feature type="domain" description="Ras-associating" evidence="29">
    <location>
        <begin position="651"/>
        <end position="737"/>
    </location>
</feature>
<dbReference type="Pfam" id="PF00617">
    <property type="entry name" value="RasGEF"/>
    <property type="match status" value="1"/>
</dbReference>
<dbReference type="CDD" id="cd06224">
    <property type="entry name" value="REM"/>
    <property type="match status" value="1"/>
</dbReference>
<proteinExistence type="inferred from homology"/>
<dbReference type="GO" id="GO:0005886">
    <property type="term" value="C:plasma membrane"/>
    <property type="evidence" value="ECO:0007669"/>
    <property type="project" value="UniProtKB-SubCell"/>
</dbReference>
<dbReference type="CDD" id="cd00155">
    <property type="entry name" value="RasGEF"/>
    <property type="match status" value="1"/>
</dbReference>
<dbReference type="PROSITE" id="PS50200">
    <property type="entry name" value="RA"/>
    <property type="match status" value="1"/>
</dbReference>
<accession>A0A8C0ZTX9</accession>
<dbReference type="FunFam" id="1.20.870.10:FF:000001">
    <property type="entry name" value="rap guanine nucleotide exchange factor 2 isoform X2"/>
    <property type="match status" value="1"/>
</dbReference>
<dbReference type="Pfam" id="PF00618">
    <property type="entry name" value="RasGEF_N"/>
    <property type="match status" value="1"/>
</dbReference>
<protein>
    <recommendedName>
        <fullName evidence="6">Rap guanine nucleotide exchange factor 2</fullName>
    </recommendedName>
    <alternativeName>
        <fullName evidence="21">Cyclic nucleotide ras GEF</fullName>
    </alternativeName>
    <alternativeName>
        <fullName evidence="23">Neural RAP guanine nucleotide exchange protein</fullName>
    </alternativeName>
    <alternativeName>
        <fullName evidence="20">PDZ domain-containing guanine nucleotide exchange factor 1</fullName>
    </alternativeName>
    <alternativeName>
        <fullName evidence="19">RA-GEF-1</fullName>
    </alternativeName>
    <alternativeName>
        <fullName evidence="22">Ras/Rap1-associating GEF-1</fullName>
    </alternativeName>
</protein>
<evidence type="ECO:0000256" key="6">
    <source>
        <dbReference type="ARBA" id="ARBA00016709"/>
    </source>
</evidence>
<evidence type="ECO:0000256" key="3">
    <source>
        <dbReference type="ARBA" id="ARBA00004556"/>
    </source>
</evidence>
<comment type="similarity">
    <text evidence="5">Belongs to the RAPGEF2 family.</text>
</comment>
<dbReference type="CDD" id="cd06755">
    <property type="entry name" value="PDZ_RapGEF2_RapGEF6-like"/>
    <property type="match status" value="1"/>
</dbReference>
<dbReference type="PROSITE" id="PS50106">
    <property type="entry name" value="PDZ"/>
    <property type="match status" value="1"/>
</dbReference>
<feature type="compositionally biased region" description="Low complexity" evidence="25">
    <location>
        <begin position="1147"/>
        <end position="1161"/>
    </location>
</feature>
<evidence type="ECO:0000256" key="4">
    <source>
        <dbReference type="ARBA" id="ARBA00004603"/>
    </source>
</evidence>
<evidence type="ECO:0000256" key="1">
    <source>
        <dbReference type="ARBA" id="ARBA00004236"/>
    </source>
</evidence>
<evidence type="ECO:0000256" key="21">
    <source>
        <dbReference type="ARBA" id="ARBA00031545"/>
    </source>
</evidence>
<dbReference type="FunFam" id="2.30.42.10:FF:000024">
    <property type="entry name" value="rap guanine nucleotide exchange factor 2 isoform X1"/>
    <property type="match status" value="1"/>
</dbReference>
<dbReference type="GO" id="GO:0007399">
    <property type="term" value="P:nervous system development"/>
    <property type="evidence" value="ECO:0007669"/>
    <property type="project" value="UniProtKB-KW"/>
</dbReference>
<dbReference type="InterPro" id="IPR000651">
    <property type="entry name" value="Ras-like_Gua-exchang_fac_N"/>
</dbReference>
<keyword evidence="18" id="KW-0472">Membrane</keyword>
<feature type="region of interest" description="Disordered" evidence="25">
    <location>
        <begin position="1131"/>
        <end position="1234"/>
    </location>
</feature>
<organism evidence="31">
    <name type="scientific">Castor canadensis</name>
    <name type="common">American beaver</name>
    <dbReference type="NCBI Taxonomy" id="51338"/>
    <lineage>
        <taxon>Eukaryota</taxon>
        <taxon>Metazoa</taxon>
        <taxon>Chordata</taxon>
        <taxon>Craniata</taxon>
        <taxon>Vertebrata</taxon>
        <taxon>Euteleostomi</taxon>
        <taxon>Mammalia</taxon>
        <taxon>Eutheria</taxon>
        <taxon>Euarchontoglires</taxon>
        <taxon>Glires</taxon>
        <taxon>Rodentia</taxon>
        <taxon>Castorimorpha</taxon>
        <taxon>Castoridae</taxon>
        <taxon>Castor</taxon>
    </lineage>
</organism>
<dbReference type="InterPro" id="IPR018490">
    <property type="entry name" value="cNMP-bd_dom_sf"/>
</dbReference>
<evidence type="ECO:0000256" key="23">
    <source>
        <dbReference type="ARBA" id="ARBA00032021"/>
    </source>
</evidence>
<dbReference type="SMART" id="SM00147">
    <property type="entry name" value="RasGEF"/>
    <property type="match status" value="1"/>
</dbReference>
<feature type="region of interest" description="Disordered" evidence="25">
    <location>
        <begin position="1039"/>
        <end position="1089"/>
    </location>
</feature>
<name>A0A8C0ZTX9_CASCN</name>
<evidence type="ECO:0000256" key="15">
    <source>
        <dbReference type="ARBA" id="ARBA00022843"/>
    </source>
</evidence>
<evidence type="ECO:0000259" key="30">
    <source>
        <dbReference type="PROSITE" id="PS50212"/>
    </source>
</evidence>
<evidence type="ECO:0000256" key="8">
    <source>
        <dbReference type="ARBA" id="ARBA00022473"/>
    </source>
</evidence>
<dbReference type="CDD" id="cd01785">
    <property type="entry name" value="RA_PDZ-GEF1"/>
    <property type="match status" value="1"/>
</dbReference>
<dbReference type="PANTHER" id="PTHR45161:SF2">
    <property type="entry name" value="RAP GUANINE NUCLEOTIDE EXCHANGE FACTOR 2"/>
    <property type="match status" value="1"/>
</dbReference>
<feature type="compositionally biased region" description="Polar residues" evidence="25">
    <location>
        <begin position="1417"/>
        <end position="1427"/>
    </location>
</feature>
<dbReference type="InterPro" id="IPR014710">
    <property type="entry name" value="RmlC-like_jellyroll"/>
</dbReference>
<dbReference type="SUPFAM" id="SSF51206">
    <property type="entry name" value="cAMP-binding domain-like"/>
    <property type="match status" value="1"/>
</dbReference>
<keyword evidence="17" id="KW-0965">Cell junction</keyword>
<dbReference type="Gene3D" id="2.60.120.10">
    <property type="entry name" value="Jelly Rolls"/>
    <property type="match status" value="1"/>
</dbReference>
<dbReference type="InterPro" id="IPR029071">
    <property type="entry name" value="Ubiquitin-like_domsf"/>
</dbReference>
<feature type="region of interest" description="Disordered" evidence="25">
    <location>
        <begin position="135"/>
        <end position="164"/>
    </location>
</feature>
<dbReference type="GO" id="GO:0070161">
    <property type="term" value="C:anchoring junction"/>
    <property type="evidence" value="ECO:0007669"/>
    <property type="project" value="UniProtKB-SubCell"/>
</dbReference>
<dbReference type="Gene3D" id="1.10.840.10">
    <property type="entry name" value="Ras guanine-nucleotide exchange factors catalytic domain"/>
    <property type="match status" value="1"/>
</dbReference>
<keyword evidence="15" id="KW-0832">Ubl conjugation</keyword>
<dbReference type="Gene3D" id="3.10.20.90">
    <property type="entry name" value="Phosphatidylinositol 3-kinase Catalytic Subunit, Chain A, domain 1"/>
    <property type="match status" value="1"/>
</dbReference>
<dbReference type="InterPro" id="IPR000159">
    <property type="entry name" value="RA_dom"/>
</dbReference>
<dbReference type="InterPro" id="IPR001478">
    <property type="entry name" value="PDZ"/>
</dbReference>
<dbReference type="Ensembl" id="ENSCCNT00000024705.1">
    <property type="protein sequence ID" value="ENSCCNP00000019041.1"/>
    <property type="gene ID" value="ENSCCNG00000015507.1"/>
</dbReference>
<dbReference type="Pfam" id="PF00788">
    <property type="entry name" value="RA"/>
    <property type="match status" value="1"/>
</dbReference>
<feature type="domain" description="Cyclic nucleotide-binding" evidence="27">
    <location>
        <begin position="200"/>
        <end position="300"/>
    </location>
</feature>
<feature type="compositionally biased region" description="Polar residues" evidence="25">
    <location>
        <begin position="1308"/>
        <end position="1326"/>
    </location>
</feature>
<dbReference type="GO" id="GO:0070374">
    <property type="term" value="P:positive regulation of ERK1 and ERK2 cascade"/>
    <property type="evidence" value="ECO:0007669"/>
    <property type="project" value="UniProtKB-ARBA"/>
</dbReference>
<evidence type="ECO:0000256" key="7">
    <source>
        <dbReference type="ARBA" id="ARBA00022468"/>
    </source>
</evidence>
<feature type="compositionally biased region" description="Low complexity" evidence="25">
    <location>
        <begin position="1174"/>
        <end position="1189"/>
    </location>
</feature>
<dbReference type="GO" id="GO:0005770">
    <property type="term" value="C:late endosome"/>
    <property type="evidence" value="ECO:0007669"/>
    <property type="project" value="UniProtKB-SubCell"/>
</dbReference>
<evidence type="ECO:0000256" key="11">
    <source>
        <dbReference type="ARBA" id="ARBA00022553"/>
    </source>
</evidence>
<dbReference type="SMART" id="SM00100">
    <property type="entry name" value="cNMP"/>
    <property type="match status" value="1"/>
</dbReference>
<feature type="compositionally biased region" description="Polar residues" evidence="25">
    <location>
        <begin position="1366"/>
        <end position="1392"/>
    </location>
</feature>
<feature type="domain" description="N-terminal Ras-GEF" evidence="30">
    <location>
        <begin position="332"/>
        <end position="445"/>
    </location>
</feature>
<dbReference type="GO" id="GO:0005085">
    <property type="term" value="F:guanyl-nucleotide exchange factor activity"/>
    <property type="evidence" value="ECO:0007669"/>
    <property type="project" value="UniProtKB-KW"/>
</dbReference>
<feature type="compositionally biased region" description="Low complexity" evidence="25">
    <location>
        <begin position="1202"/>
        <end position="1223"/>
    </location>
</feature>
<dbReference type="InterPro" id="IPR036964">
    <property type="entry name" value="RASGEF_cat_dom_sf"/>
</dbReference>
<evidence type="ECO:0000256" key="10">
    <source>
        <dbReference type="ARBA" id="ARBA00022490"/>
    </source>
</evidence>
<evidence type="ECO:0000256" key="13">
    <source>
        <dbReference type="ARBA" id="ARBA00022753"/>
    </source>
</evidence>